<evidence type="ECO:0000313" key="2">
    <source>
        <dbReference type="EMBL" id="NWN45486.1"/>
    </source>
</evidence>
<feature type="transmembrane region" description="Helical" evidence="1">
    <location>
        <begin position="9"/>
        <end position="29"/>
    </location>
</feature>
<protein>
    <submittedName>
        <fullName evidence="2">Uncharacterized protein</fullName>
    </submittedName>
</protein>
<proteinExistence type="predicted"/>
<keyword evidence="1" id="KW-1133">Transmembrane helix</keyword>
<comment type="caution">
    <text evidence="2">The sequence shown here is derived from an EMBL/GenBank/DDBJ whole genome shotgun (WGS) entry which is preliminary data.</text>
</comment>
<reference evidence="2 3" key="1">
    <citation type="submission" date="2020-06" db="EMBL/GenBank/DDBJ databases">
        <title>Draft genome sequence of Candidatus Phytoplasma pruni (X-disease group, subgroup 16SrIII-B) strain ChTDIII from Argentina.</title>
        <authorList>
            <person name="Fernandez F.D."/>
            <person name="Zuebert C."/>
            <person name="Huettel B."/>
            <person name="Kube M."/>
            <person name="Conci L.R."/>
        </authorList>
    </citation>
    <scope>NUCLEOTIDE SEQUENCE [LARGE SCALE GENOMIC DNA]</scope>
    <source>
        <strain evidence="2 3">ChTDIII</strain>
    </source>
</reference>
<keyword evidence="3" id="KW-1185">Reference proteome</keyword>
<accession>A0A851HIV7</accession>
<name>A0A851HIV7_9MOLU</name>
<dbReference type="Proteomes" id="UP000568109">
    <property type="component" value="Unassembled WGS sequence"/>
</dbReference>
<dbReference type="EMBL" id="JABUOH010000001">
    <property type="protein sequence ID" value="NWN45486.1"/>
    <property type="molecule type" value="Genomic_DNA"/>
</dbReference>
<keyword evidence="1" id="KW-0472">Membrane</keyword>
<sequence length="98" mass="11700">MDAKCLMKFIYEIIKFIMRFFFGFFKFFYNVPKFEKTLKEILNKIEDLKQNNIGNIFSKGDEGIKIFSPKGELNGIFIFNNGNNNKAYFNNKRTKEEK</sequence>
<evidence type="ECO:0000313" key="3">
    <source>
        <dbReference type="Proteomes" id="UP000568109"/>
    </source>
</evidence>
<gene>
    <name evidence="2" type="ORF">HR065_00100</name>
</gene>
<keyword evidence="1" id="KW-0812">Transmembrane</keyword>
<evidence type="ECO:0000256" key="1">
    <source>
        <dbReference type="SAM" id="Phobius"/>
    </source>
</evidence>
<dbReference type="AlphaFoldDB" id="A0A851HIV7"/>
<dbReference type="RefSeq" id="WP_178733891.1">
    <property type="nucleotide sequence ID" value="NZ_JABUOH010000001.1"/>
</dbReference>
<organism evidence="2 3">
    <name type="scientific">Candidatus Phytoplasma pruni</name>
    <dbReference type="NCBI Taxonomy" id="479893"/>
    <lineage>
        <taxon>Bacteria</taxon>
        <taxon>Bacillati</taxon>
        <taxon>Mycoplasmatota</taxon>
        <taxon>Mollicutes</taxon>
        <taxon>Acholeplasmatales</taxon>
        <taxon>Acholeplasmataceae</taxon>
        <taxon>Candidatus Phytoplasma</taxon>
        <taxon>16SrIII (X-disease group)</taxon>
    </lineage>
</organism>